<comment type="caution">
    <text evidence="2">The sequence shown here is derived from an EMBL/GenBank/DDBJ whole genome shotgun (WGS) entry which is preliminary data.</text>
</comment>
<organism evidence="2 3">
    <name type="scientific">Tsukamurella pseudospumae</name>
    <dbReference type="NCBI Taxonomy" id="239498"/>
    <lineage>
        <taxon>Bacteria</taxon>
        <taxon>Bacillati</taxon>
        <taxon>Actinomycetota</taxon>
        <taxon>Actinomycetes</taxon>
        <taxon>Mycobacteriales</taxon>
        <taxon>Tsukamurellaceae</taxon>
        <taxon>Tsukamurella</taxon>
    </lineage>
</organism>
<dbReference type="EMBL" id="LSRE01000012">
    <property type="protein sequence ID" value="KXO98643.1"/>
    <property type="molecule type" value="Genomic_DNA"/>
</dbReference>
<reference evidence="2" key="2">
    <citation type="submission" date="2016-02" db="EMBL/GenBank/DDBJ databases">
        <authorList>
            <person name="Teng J.L."/>
            <person name="Yang Y."/>
            <person name="Huang Y."/>
            <person name="Guo F."/>
            <person name="Wei W."/>
            <person name="Chen J.H."/>
            <person name="Wong S.Y."/>
            <person name="Lau S.K."/>
            <person name="Woo P.C."/>
        </authorList>
    </citation>
    <scope>NUCLEOTIDE SEQUENCE</scope>
    <source>
        <strain evidence="2">JCM 15929</strain>
    </source>
</reference>
<dbReference type="Proteomes" id="UP000070409">
    <property type="component" value="Unassembled WGS sequence"/>
</dbReference>
<gene>
    <name evidence="2" type="ORF">AXK60_12375</name>
    <name evidence="1" type="ORF">AXK61_03430</name>
</gene>
<keyword evidence="4" id="KW-1185">Reference proteome</keyword>
<name>A0A138A3G3_9ACTN</name>
<evidence type="ECO:0000313" key="4">
    <source>
        <dbReference type="Proteomes" id="UP000070409"/>
    </source>
</evidence>
<reference evidence="3" key="3">
    <citation type="submission" date="2016-02" db="EMBL/GenBank/DDBJ databases">
        <authorList>
            <person name="Wen L."/>
            <person name="He K."/>
            <person name="Yang H."/>
        </authorList>
    </citation>
    <scope>NUCLEOTIDE SEQUENCE [LARGE SCALE GENOMIC DNA]</scope>
    <source>
        <strain evidence="3">JCM 15929</strain>
    </source>
</reference>
<evidence type="ECO:0000313" key="1">
    <source>
        <dbReference type="EMBL" id="KXO98643.1"/>
    </source>
</evidence>
<dbReference type="Proteomes" id="UP000070258">
    <property type="component" value="Unassembled WGS sequence"/>
</dbReference>
<accession>A0A138A3G3</accession>
<dbReference type="EMBL" id="LSRF01000057">
    <property type="protein sequence ID" value="KXP04963.1"/>
    <property type="molecule type" value="Genomic_DNA"/>
</dbReference>
<reference evidence="1 4" key="1">
    <citation type="submission" date="2016-02" db="EMBL/GenBank/DDBJ databases">
        <authorList>
            <person name="Teng J.L."/>
            <person name="Tang Y."/>
            <person name="Huang Y."/>
            <person name="Guo F."/>
            <person name="Wei W."/>
            <person name="Chen J.H."/>
            <person name="Wong S.Y."/>
            <person name="Lau S.K."/>
            <person name="Woo P.C."/>
        </authorList>
    </citation>
    <scope>NUCLEOTIDE SEQUENCE [LARGE SCALE GENOMIC DNA]</scope>
    <source>
        <strain evidence="1 4">JCM 13375</strain>
    </source>
</reference>
<proteinExistence type="predicted"/>
<dbReference type="AlphaFoldDB" id="A0A138A3G3"/>
<sequence>MLSGPLVTLVVGLAGVAGVLATLGQRTWSETRDRAHRISHDARTEWWCRYQWAAEQANQQENVRAQEFGKAVMSALTDESPVTDSELAILAAVAARLAMMNTDDDSSGGAT</sequence>
<dbReference type="RefSeq" id="WP_068572923.1">
    <property type="nucleotide sequence ID" value="NZ_LSRE01000012.1"/>
</dbReference>
<protein>
    <submittedName>
        <fullName evidence="2">Uncharacterized protein</fullName>
    </submittedName>
</protein>
<evidence type="ECO:0000313" key="3">
    <source>
        <dbReference type="Proteomes" id="UP000070258"/>
    </source>
</evidence>
<evidence type="ECO:0000313" key="2">
    <source>
        <dbReference type="EMBL" id="KXP04963.1"/>
    </source>
</evidence>